<evidence type="ECO:0000313" key="2">
    <source>
        <dbReference type="Proteomes" id="UP000016567"/>
    </source>
</evidence>
<protein>
    <submittedName>
        <fullName evidence="1">Uncharacterized protein</fullName>
    </submittedName>
</protein>
<comment type="caution">
    <text evidence="1">The sequence shown here is derived from an EMBL/GenBank/DDBJ whole genome shotgun (WGS) entry which is preliminary data.</text>
</comment>
<name>U3A9T1_9VIBR</name>
<proteinExistence type="predicted"/>
<accession>U3A9T1</accession>
<dbReference type="EMBL" id="BATL01000050">
    <property type="protein sequence ID" value="GAD76691.1"/>
    <property type="molecule type" value="Genomic_DNA"/>
</dbReference>
<reference evidence="1 2" key="1">
    <citation type="submission" date="2013-09" db="EMBL/GenBank/DDBJ databases">
        <title>Whole genome shotgun sequence of Vibrio azureus NBRC 104587.</title>
        <authorList>
            <person name="Isaki S."/>
            <person name="Hosoyama A."/>
            <person name="Numata M."/>
            <person name="Hashimoto M."/>
            <person name="Hosoyama Y."/>
            <person name="Tsuchikane K."/>
            <person name="Noguchi M."/>
            <person name="Hirakata S."/>
            <person name="Ichikawa N."/>
            <person name="Ohji S."/>
            <person name="Yamazoe A."/>
            <person name="Fujita N."/>
        </authorList>
    </citation>
    <scope>NUCLEOTIDE SEQUENCE [LARGE SCALE GENOMIC DNA]</scope>
    <source>
        <strain evidence="1 2">NBRC 104587</strain>
    </source>
</reference>
<evidence type="ECO:0000313" key="1">
    <source>
        <dbReference type="EMBL" id="GAD76691.1"/>
    </source>
</evidence>
<dbReference type="AlphaFoldDB" id="U3A9T1"/>
<dbReference type="RefSeq" id="WP_021710438.1">
    <property type="nucleotide sequence ID" value="NZ_BAOB01000535.1"/>
</dbReference>
<dbReference type="OrthoDB" id="5918307at2"/>
<sequence>MLERSMSMPNMHVNVPNNTVDSLNNSGHLGAKQAEIIPTNELANAVASRTENAPESTFKDKAISLMAGTLNVIREITAFIRALFETPNIGTTLNSLSESNPNISTTLNSLSESNPNIGTTLNSLSESNPNIGTTLNSLSESNPNIGKVVQGLAGFIGTSAIQWHEKNVGNPENEMDAGAQSRFYESLIRNKLNEMNDADVAVMLEQLEGDYGQRLRSVLTFAAEKVPMARAAQKDELLISKSNALPRVTESLITELRERLGLPSEQIKDIKFIDSVTELEQPELAALKQVGFTENMLIDQW</sequence>
<dbReference type="eggNOG" id="ENOG5031X91">
    <property type="taxonomic scope" value="Bacteria"/>
</dbReference>
<gene>
    <name evidence="1" type="ORF">VAZ01S_050_00030</name>
</gene>
<dbReference type="STRING" id="1219077.VAZ01S_050_00030"/>
<keyword evidence="2" id="KW-1185">Reference proteome</keyword>
<organism evidence="1 2">
    <name type="scientific">Vibrio azureus NBRC 104587</name>
    <dbReference type="NCBI Taxonomy" id="1219077"/>
    <lineage>
        <taxon>Bacteria</taxon>
        <taxon>Pseudomonadati</taxon>
        <taxon>Pseudomonadota</taxon>
        <taxon>Gammaproteobacteria</taxon>
        <taxon>Vibrionales</taxon>
        <taxon>Vibrionaceae</taxon>
        <taxon>Vibrio</taxon>
    </lineage>
</organism>
<dbReference type="Proteomes" id="UP000016567">
    <property type="component" value="Unassembled WGS sequence"/>
</dbReference>